<dbReference type="InterPro" id="IPR011008">
    <property type="entry name" value="Dimeric_a/b-barrel"/>
</dbReference>
<accession>A0ABQ3MHK3</accession>
<evidence type="ECO:0000259" key="9">
    <source>
        <dbReference type="Pfam" id="PF02426"/>
    </source>
</evidence>
<comment type="catalytic activity">
    <reaction evidence="1 8">
        <text>(S)-muconolactone = (4,5-dihydro-5-oxofuran-2-yl)-acetate</text>
        <dbReference type="Rhea" id="RHEA:12348"/>
        <dbReference type="ChEBI" id="CHEBI:58425"/>
        <dbReference type="ChEBI" id="CHEBI:58736"/>
        <dbReference type="EC" id="5.3.3.4"/>
    </reaction>
</comment>
<keyword evidence="6 8" id="KW-0058">Aromatic hydrocarbons catabolism</keyword>
<proteinExistence type="inferred from homology"/>
<evidence type="ECO:0000256" key="4">
    <source>
        <dbReference type="ARBA" id="ARBA00011365"/>
    </source>
</evidence>
<reference evidence="11" key="1">
    <citation type="journal article" date="2019" name="Int. J. Syst. Evol. Microbiol.">
        <title>The Global Catalogue of Microorganisms (GCM) 10K type strain sequencing project: providing services to taxonomists for standard genome sequencing and annotation.</title>
        <authorList>
            <consortium name="The Broad Institute Genomics Platform"/>
            <consortium name="The Broad Institute Genome Sequencing Center for Infectious Disease"/>
            <person name="Wu L."/>
            <person name="Ma J."/>
        </authorList>
    </citation>
    <scope>NUCLEOTIDE SEQUENCE [LARGE SCALE GENOMIC DNA]</scope>
    <source>
        <strain evidence="11">CGMCC 4.7367</strain>
    </source>
</reference>
<dbReference type="Gene3D" id="3.30.70.1060">
    <property type="entry name" value="Dimeric alpha+beta barrel"/>
    <property type="match status" value="1"/>
</dbReference>
<dbReference type="SUPFAM" id="SSF54909">
    <property type="entry name" value="Dimeric alpha+beta barrel"/>
    <property type="match status" value="1"/>
</dbReference>
<evidence type="ECO:0000313" key="11">
    <source>
        <dbReference type="Proteomes" id="UP000605568"/>
    </source>
</evidence>
<comment type="subunit">
    <text evidence="4">Homodecamer.</text>
</comment>
<dbReference type="PIRSF" id="PIRSF001486">
    <property type="entry name" value="CatC"/>
    <property type="match status" value="1"/>
</dbReference>
<comment type="similarity">
    <text evidence="3 8">Belongs to the muconolactone Delta-isomerase family.</text>
</comment>
<sequence>MLFHVRMDVSLPHDLDPQRRAELVRAEKYRALELQKMGVWLHLWRVVGQYSNISIFDVPTHDELHAFLSSLPLWEFMQVQVTPLATHPSNLAAQP</sequence>
<name>A0ABQ3MHK3_9PSEU</name>
<gene>
    <name evidence="10" type="ORF">GCM10017774_38700</name>
</gene>
<evidence type="ECO:0000313" key="10">
    <source>
        <dbReference type="EMBL" id="GHH42393.1"/>
    </source>
</evidence>
<dbReference type="Pfam" id="PF02426">
    <property type="entry name" value="MIase"/>
    <property type="match status" value="1"/>
</dbReference>
<organism evidence="10 11">
    <name type="scientific">Lentzea cavernae</name>
    <dbReference type="NCBI Taxonomy" id="2020703"/>
    <lineage>
        <taxon>Bacteria</taxon>
        <taxon>Bacillati</taxon>
        <taxon>Actinomycetota</taxon>
        <taxon>Actinomycetes</taxon>
        <taxon>Pseudonocardiales</taxon>
        <taxon>Pseudonocardiaceae</taxon>
        <taxon>Lentzea</taxon>
    </lineage>
</organism>
<evidence type="ECO:0000256" key="8">
    <source>
        <dbReference type="PIRNR" id="PIRNR001486"/>
    </source>
</evidence>
<dbReference type="Proteomes" id="UP000605568">
    <property type="component" value="Unassembled WGS sequence"/>
</dbReference>
<comment type="pathway">
    <text evidence="2 8">Aromatic compound metabolism; beta-ketoadipate pathway; 5-oxo-4,5-dihydro-2-furylacetate from catechol: step 3/3.</text>
</comment>
<dbReference type="EMBL" id="BNAR01000005">
    <property type="protein sequence ID" value="GHH42393.1"/>
    <property type="molecule type" value="Genomic_DNA"/>
</dbReference>
<evidence type="ECO:0000256" key="7">
    <source>
        <dbReference type="ARBA" id="ARBA00023235"/>
    </source>
</evidence>
<evidence type="ECO:0000256" key="5">
    <source>
        <dbReference type="ARBA" id="ARBA00012070"/>
    </source>
</evidence>
<dbReference type="InterPro" id="IPR026029">
    <property type="entry name" value="MLI_dom"/>
</dbReference>
<keyword evidence="11" id="KW-1185">Reference proteome</keyword>
<evidence type="ECO:0000256" key="3">
    <source>
        <dbReference type="ARBA" id="ARBA00010882"/>
    </source>
</evidence>
<dbReference type="RefSeq" id="WP_191299316.1">
    <property type="nucleotide sequence ID" value="NZ_BNAR01000005.1"/>
</dbReference>
<feature type="domain" description="Muconolactone isomerase" evidence="9">
    <location>
        <begin position="1"/>
        <end position="89"/>
    </location>
</feature>
<evidence type="ECO:0000256" key="2">
    <source>
        <dbReference type="ARBA" id="ARBA00005193"/>
    </source>
</evidence>
<protein>
    <recommendedName>
        <fullName evidence="5 8">Muconolactone Delta-isomerase</fullName>
        <shortName evidence="8">MIase</shortName>
        <ecNumber evidence="5 8">5.3.3.4</ecNumber>
    </recommendedName>
</protein>
<evidence type="ECO:0000256" key="1">
    <source>
        <dbReference type="ARBA" id="ARBA00001739"/>
    </source>
</evidence>
<keyword evidence="7 8" id="KW-0413">Isomerase</keyword>
<dbReference type="InterPro" id="IPR003464">
    <property type="entry name" value="Muconolactone_d_Isoase"/>
</dbReference>
<comment type="caution">
    <text evidence="10">The sequence shown here is derived from an EMBL/GenBank/DDBJ whole genome shotgun (WGS) entry which is preliminary data.</text>
</comment>
<dbReference type="EC" id="5.3.3.4" evidence="5 8"/>
<evidence type="ECO:0000256" key="6">
    <source>
        <dbReference type="ARBA" id="ARBA00022797"/>
    </source>
</evidence>